<keyword evidence="2" id="KW-1185">Reference proteome</keyword>
<evidence type="ECO:0000313" key="2">
    <source>
        <dbReference type="Proteomes" id="UP000219522"/>
    </source>
</evidence>
<proteinExistence type="predicted"/>
<evidence type="ECO:0000313" key="1">
    <source>
        <dbReference type="EMBL" id="SOE50307.1"/>
    </source>
</evidence>
<gene>
    <name evidence="1" type="ORF">SAMN05446927_0414</name>
</gene>
<dbReference type="EMBL" id="OCSU01000001">
    <property type="protein sequence ID" value="SOE50307.1"/>
    <property type="molecule type" value="Genomic_DNA"/>
</dbReference>
<comment type="caution">
    <text evidence="1">The sequence shown here is derived from an EMBL/GenBank/DDBJ whole genome shotgun (WGS) entry which is preliminary data.</text>
</comment>
<dbReference type="AlphaFoldDB" id="A0A7Z7I2H3"/>
<accession>A0A7Z7I2H3</accession>
<dbReference type="Proteomes" id="UP000219522">
    <property type="component" value="Unassembled WGS sequence"/>
</dbReference>
<organism evidence="1 2">
    <name type="scientific">Caballeronia arationis</name>
    <dbReference type="NCBI Taxonomy" id="1777142"/>
    <lineage>
        <taxon>Bacteria</taxon>
        <taxon>Pseudomonadati</taxon>
        <taxon>Pseudomonadota</taxon>
        <taxon>Betaproteobacteria</taxon>
        <taxon>Burkholderiales</taxon>
        <taxon>Burkholderiaceae</taxon>
        <taxon>Caballeronia</taxon>
    </lineage>
</organism>
<name>A0A7Z7I2H3_9BURK</name>
<sequence length="74" mass="8042">MLHMNDVTYKGHLLSAIAVTDREMYSATLIVRDPSGVQHRSGVLGSFASSLGAVRYAFAYGMAEIDHRKAPSSE</sequence>
<reference evidence="1 2" key="1">
    <citation type="submission" date="2017-09" db="EMBL/GenBank/DDBJ databases">
        <authorList>
            <person name="Varghese N."/>
            <person name="Submissions S."/>
        </authorList>
    </citation>
    <scope>NUCLEOTIDE SEQUENCE [LARGE SCALE GENOMIC DNA]</scope>
    <source>
        <strain evidence="1 2">OK806</strain>
    </source>
</reference>
<protein>
    <submittedName>
        <fullName evidence="1">Uncharacterized protein</fullName>
    </submittedName>
</protein>